<proteinExistence type="predicted"/>
<name>A0ABT0ETI3_9PSED</name>
<reference evidence="1 2" key="1">
    <citation type="submission" date="2022-02" db="EMBL/GenBank/DDBJ databases">
        <title>Comparative genomics of the first Antarctic Pseudomonas spp. capable of biotransforming 2,4,6-Trinitrotoluene.</title>
        <authorList>
            <person name="Cabrera M.A."/>
            <person name="Marquez S.L."/>
            <person name="Perez-Donoso J.M."/>
        </authorList>
    </citation>
    <scope>NUCLEOTIDE SEQUENCE [LARGE SCALE GENOMIC DNA]</scope>
    <source>
        <strain evidence="1 2">TNT19</strain>
    </source>
</reference>
<evidence type="ECO:0000313" key="1">
    <source>
        <dbReference type="EMBL" id="MCK1788939.1"/>
    </source>
</evidence>
<evidence type="ECO:0000313" key="2">
    <source>
        <dbReference type="Proteomes" id="UP001299876"/>
    </source>
</evidence>
<dbReference type="Proteomes" id="UP001299876">
    <property type="component" value="Unassembled WGS sequence"/>
</dbReference>
<sequence>MAFWNNKTETTPKPSIEQQTHNAIGIAAHIIDVQLVRAKNMPGFGELFVCPFVRGYLMGAFTAAMQVYKVPGFKDDMKMMEFLVDGHVYMMGEKSGRAYAMASLQCRGDRNYDFGNRVGGTELIDFLNDEVPVPTQLFNYCKGI</sequence>
<gene>
    <name evidence="1" type="ORF">L9059_01800</name>
</gene>
<protein>
    <submittedName>
        <fullName evidence="1">Uncharacterized protein</fullName>
    </submittedName>
</protein>
<accession>A0ABT0ETI3</accession>
<dbReference type="RefSeq" id="WP_247286509.1">
    <property type="nucleotide sequence ID" value="NZ_JAKNRW010000001.1"/>
</dbReference>
<keyword evidence="2" id="KW-1185">Reference proteome</keyword>
<comment type="caution">
    <text evidence="1">The sequence shown here is derived from an EMBL/GenBank/DDBJ whole genome shotgun (WGS) entry which is preliminary data.</text>
</comment>
<organism evidence="1 2">
    <name type="scientific">Pseudomonas violetae</name>
    <dbReference type="NCBI Taxonomy" id="2915813"/>
    <lineage>
        <taxon>Bacteria</taxon>
        <taxon>Pseudomonadati</taxon>
        <taxon>Pseudomonadota</taxon>
        <taxon>Gammaproteobacteria</taxon>
        <taxon>Pseudomonadales</taxon>
        <taxon>Pseudomonadaceae</taxon>
        <taxon>Pseudomonas</taxon>
    </lineage>
</organism>
<dbReference type="EMBL" id="JAKNRW010000001">
    <property type="protein sequence ID" value="MCK1788939.1"/>
    <property type="molecule type" value="Genomic_DNA"/>
</dbReference>